<evidence type="ECO:0000256" key="1">
    <source>
        <dbReference type="ARBA" id="ARBA00006987"/>
    </source>
</evidence>
<name>A0A2T0XGX3_9BURK</name>
<dbReference type="CDD" id="cd07012">
    <property type="entry name" value="PBP2_Bug_TTT"/>
    <property type="match status" value="1"/>
</dbReference>
<dbReference type="SUPFAM" id="SSF53850">
    <property type="entry name" value="Periplasmic binding protein-like II"/>
    <property type="match status" value="1"/>
</dbReference>
<dbReference type="Gene3D" id="3.40.190.10">
    <property type="entry name" value="Periplasmic binding protein-like II"/>
    <property type="match status" value="1"/>
</dbReference>
<protein>
    <submittedName>
        <fullName evidence="2">Tripartite-type tricarboxylate transporter receptor subunit TctC</fullName>
    </submittedName>
</protein>
<dbReference type="RefSeq" id="WP_106227715.1">
    <property type="nucleotide sequence ID" value="NZ_PVTV01000013.1"/>
</dbReference>
<dbReference type="Gene3D" id="3.40.190.150">
    <property type="entry name" value="Bordetella uptake gene, domain 1"/>
    <property type="match status" value="1"/>
</dbReference>
<dbReference type="Pfam" id="PF03401">
    <property type="entry name" value="TctC"/>
    <property type="match status" value="1"/>
</dbReference>
<dbReference type="InterPro" id="IPR006311">
    <property type="entry name" value="TAT_signal"/>
</dbReference>
<reference evidence="2 3" key="1">
    <citation type="submission" date="2018-03" db="EMBL/GenBank/DDBJ databases">
        <title>Genomic Encyclopedia of Type Strains, Phase III (KMG-III): the genomes of soil and plant-associated and newly described type strains.</title>
        <authorList>
            <person name="Whitman W."/>
        </authorList>
    </citation>
    <scope>NUCLEOTIDE SEQUENCE [LARGE SCALE GENOMIC DNA]</scope>
    <source>
        <strain evidence="2 3">MWH-P2sevCIIIb</strain>
    </source>
</reference>
<comment type="caution">
    <text evidence="2">The sequence shown here is derived from an EMBL/GenBank/DDBJ whole genome shotgun (WGS) entry which is preliminary data.</text>
</comment>
<dbReference type="EMBL" id="PVTV01000013">
    <property type="protein sequence ID" value="PRY98171.1"/>
    <property type="molecule type" value="Genomic_DNA"/>
</dbReference>
<gene>
    <name evidence="2" type="ORF">BCM14_1888</name>
</gene>
<evidence type="ECO:0000313" key="3">
    <source>
        <dbReference type="Proteomes" id="UP000238308"/>
    </source>
</evidence>
<dbReference type="PIRSF" id="PIRSF017082">
    <property type="entry name" value="YflP"/>
    <property type="match status" value="1"/>
</dbReference>
<dbReference type="Proteomes" id="UP000238308">
    <property type="component" value="Unassembled WGS sequence"/>
</dbReference>
<keyword evidence="3" id="KW-1185">Reference proteome</keyword>
<dbReference type="AlphaFoldDB" id="A0A2T0XGX3"/>
<proteinExistence type="inferred from homology"/>
<evidence type="ECO:0000313" key="2">
    <source>
        <dbReference type="EMBL" id="PRY98171.1"/>
    </source>
</evidence>
<keyword evidence="2" id="KW-0675">Receptor</keyword>
<sequence length="333" mass="34877">MDKNRRDLIGLAGAATIGSSLTTFAGRSVHAAQADYPNKPIKLIVPFPPGGGTDLIGRFLAKQLSVALNQSVIVDNRSGAGGMIGSQACAAAPADGYTISVGITGTHALPVAMGVKQTYDPIGDFTAISLLGYSPNFLLVHPSFPARTVAEFIEVVRAHPGVYSFGSWGNGSGGHFAGEYLKKIAKLDMQHVPYKGVAPMINDLVGGQIVVAFGDGGASPPQVKAGKIIALAAAGTRRSPALPDISTFDEQGIKFIADSWYGIFGPTRLPAEIVGRLSDEFRKILAQADSLSMLASFGLVAQAAGPAEFKQLVQRDIELWTKVARDANIQSES</sequence>
<dbReference type="InterPro" id="IPR042100">
    <property type="entry name" value="Bug_dom1"/>
</dbReference>
<dbReference type="PANTHER" id="PTHR42928:SF5">
    <property type="entry name" value="BLR1237 PROTEIN"/>
    <property type="match status" value="1"/>
</dbReference>
<dbReference type="OrthoDB" id="8678477at2"/>
<dbReference type="PANTHER" id="PTHR42928">
    <property type="entry name" value="TRICARBOXYLATE-BINDING PROTEIN"/>
    <property type="match status" value="1"/>
</dbReference>
<dbReference type="InterPro" id="IPR005064">
    <property type="entry name" value="BUG"/>
</dbReference>
<dbReference type="PROSITE" id="PS51318">
    <property type="entry name" value="TAT"/>
    <property type="match status" value="1"/>
</dbReference>
<organism evidence="2 3">
    <name type="scientific">Jezberella montanilacus</name>
    <dbReference type="NCBI Taxonomy" id="323426"/>
    <lineage>
        <taxon>Bacteria</taxon>
        <taxon>Pseudomonadati</taxon>
        <taxon>Pseudomonadota</taxon>
        <taxon>Betaproteobacteria</taxon>
        <taxon>Burkholderiales</taxon>
        <taxon>Alcaligenaceae</taxon>
        <taxon>Jezberella</taxon>
    </lineage>
</organism>
<comment type="similarity">
    <text evidence="1">Belongs to the UPF0065 (bug) family.</text>
</comment>
<accession>A0A2T0XGX3</accession>